<gene>
    <name evidence="9" type="ORF">IFO71_10370</name>
</gene>
<evidence type="ECO:0000256" key="5">
    <source>
        <dbReference type="ARBA" id="ARBA00022729"/>
    </source>
</evidence>
<evidence type="ECO:0000256" key="4">
    <source>
        <dbReference type="ARBA" id="ARBA00022692"/>
    </source>
</evidence>
<dbReference type="AlphaFoldDB" id="A0AAW3ZJG7"/>
<comment type="caution">
    <text evidence="9">The sequence shown here is derived from an EMBL/GenBank/DDBJ whole genome shotgun (WGS) entry which is preliminary data.</text>
</comment>
<dbReference type="SUPFAM" id="SSF56935">
    <property type="entry name" value="Porins"/>
    <property type="match status" value="1"/>
</dbReference>
<evidence type="ECO:0000256" key="3">
    <source>
        <dbReference type="ARBA" id="ARBA00022452"/>
    </source>
</evidence>
<dbReference type="RefSeq" id="WP_192029563.1">
    <property type="nucleotide sequence ID" value="NZ_JACYTR010000017.1"/>
</dbReference>
<keyword evidence="5 8" id="KW-0732">Signal</keyword>
<keyword evidence="7" id="KW-0998">Cell outer membrane</keyword>
<keyword evidence="3" id="KW-1134">Transmembrane beta strand</keyword>
<evidence type="ECO:0000256" key="1">
    <source>
        <dbReference type="ARBA" id="ARBA00004571"/>
    </source>
</evidence>
<evidence type="ECO:0000256" key="8">
    <source>
        <dbReference type="SAM" id="SignalP"/>
    </source>
</evidence>
<name>A0AAW3ZJG7_9GAMM</name>
<dbReference type="PANTHER" id="PTHR35093:SF8">
    <property type="entry name" value="OUTER MEMBRANE PROTEIN NMB0088-RELATED"/>
    <property type="match status" value="1"/>
</dbReference>
<dbReference type="Pfam" id="PF03349">
    <property type="entry name" value="Toluene_X"/>
    <property type="match status" value="1"/>
</dbReference>
<comment type="subcellular location">
    <subcellularLocation>
        <location evidence="1">Cell outer membrane</location>
        <topology evidence="1">Multi-pass membrane protein</topology>
    </subcellularLocation>
</comment>
<dbReference type="Gene3D" id="2.40.160.60">
    <property type="entry name" value="Outer membrane protein transport protein (OMPP1/FadL/TodX)"/>
    <property type="match status" value="1"/>
</dbReference>
<dbReference type="InterPro" id="IPR005017">
    <property type="entry name" value="OMPP1/FadL/TodX"/>
</dbReference>
<evidence type="ECO:0000256" key="2">
    <source>
        <dbReference type="ARBA" id="ARBA00008163"/>
    </source>
</evidence>
<keyword evidence="10" id="KW-1185">Reference proteome</keyword>
<reference evidence="9 10" key="1">
    <citation type="submission" date="2020-09" db="EMBL/GenBank/DDBJ databases">
        <title>Pseudoxanthomonas sp. CAU 1598 isolated from sand of Yaerae Beach.</title>
        <authorList>
            <person name="Kim W."/>
        </authorList>
    </citation>
    <scope>NUCLEOTIDE SEQUENCE [LARGE SCALE GENOMIC DNA]</scope>
    <source>
        <strain evidence="9 10">CAU 1598</strain>
    </source>
</reference>
<evidence type="ECO:0000313" key="10">
    <source>
        <dbReference type="Proteomes" id="UP000613768"/>
    </source>
</evidence>
<organism evidence="9 10">
    <name type="scientific">Pseudomarimonas arenosa</name>
    <dbReference type="NCBI Taxonomy" id="2774145"/>
    <lineage>
        <taxon>Bacteria</taxon>
        <taxon>Pseudomonadati</taxon>
        <taxon>Pseudomonadota</taxon>
        <taxon>Gammaproteobacteria</taxon>
        <taxon>Lysobacterales</taxon>
        <taxon>Lysobacteraceae</taxon>
        <taxon>Pseudomarimonas</taxon>
    </lineage>
</organism>
<protein>
    <submittedName>
        <fullName evidence="9">Outer membrane protein transport protein</fullName>
    </submittedName>
</protein>
<proteinExistence type="inferred from homology"/>
<evidence type="ECO:0000256" key="6">
    <source>
        <dbReference type="ARBA" id="ARBA00023136"/>
    </source>
</evidence>
<accession>A0AAW3ZJG7</accession>
<dbReference type="Proteomes" id="UP000613768">
    <property type="component" value="Unassembled WGS sequence"/>
</dbReference>
<feature type="signal peptide" evidence="8">
    <location>
        <begin position="1"/>
        <end position="23"/>
    </location>
</feature>
<dbReference type="PANTHER" id="PTHR35093">
    <property type="entry name" value="OUTER MEMBRANE PROTEIN NMB0088-RELATED"/>
    <property type="match status" value="1"/>
</dbReference>
<dbReference type="GO" id="GO:0009279">
    <property type="term" value="C:cell outer membrane"/>
    <property type="evidence" value="ECO:0007669"/>
    <property type="project" value="UniProtKB-SubCell"/>
</dbReference>
<keyword evidence="6" id="KW-0472">Membrane</keyword>
<feature type="chain" id="PRO_5043924202" evidence="8">
    <location>
        <begin position="24"/>
        <end position="450"/>
    </location>
</feature>
<dbReference type="EMBL" id="JACYTR010000017">
    <property type="protein sequence ID" value="MBD8526141.1"/>
    <property type="molecule type" value="Genomic_DNA"/>
</dbReference>
<keyword evidence="4" id="KW-0812">Transmembrane</keyword>
<evidence type="ECO:0000313" key="9">
    <source>
        <dbReference type="EMBL" id="MBD8526141.1"/>
    </source>
</evidence>
<comment type="similarity">
    <text evidence="2">Belongs to the OmpP1/FadL family.</text>
</comment>
<evidence type="ECO:0000256" key="7">
    <source>
        <dbReference type="ARBA" id="ARBA00023237"/>
    </source>
</evidence>
<sequence>MKARILSVAVSCGLLAVSGSALAISNNEANANIPFSFSTPGARSLAMGGAFLGAADDATAALANPAGLTRLGLEQQVMLELRHNSPRTPYAAGGSVTNNPFNPTRVRYGEDTSSVEHVSYLAWVLPRDTWALSLYRTTMVDFESNFSTEQIDLLDFPGTFVRPYSSAADLEVVGYGASFAMNLNDNLSFGVGAIWYDFEIASITDRFESDGVTLANRQLQGGDDNDVGFNVGLLYKGSDRFSFGLSYRSAPEFSYGASNTVFRVNDPNTGDLITLDPPVLAANFTTPFKAPDVFGVGMSWRATEQLTFNLDINRVGYSNLSEQVDDAFFTGGDFEVNIDPQILRSLEIEDEIEPRLGVEYVLAEMSYPVSLRAGWWQEKRHTLSFNADPDSLNFDNPVVATANAVLFSTGEDEDHISVGFGWAFPNFQVDLGYDHSDTMEVLSLSGVYRF</sequence>
<dbReference type="GO" id="GO:0015483">
    <property type="term" value="F:long-chain fatty acid transporting porin activity"/>
    <property type="evidence" value="ECO:0007669"/>
    <property type="project" value="TreeGrafter"/>
</dbReference>